<protein>
    <recommendedName>
        <fullName evidence="4">Glutathione peroxidase</fullName>
    </recommendedName>
</protein>
<evidence type="ECO:0000313" key="2">
    <source>
        <dbReference type="EMBL" id="GFH51622.1"/>
    </source>
</evidence>
<feature type="signal peptide" evidence="1">
    <location>
        <begin position="1"/>
        <end position="24"/>
    </location>
</feature>
<name>A0AAD3CT60_9STRA</name>
<keyword evidence="1" id="KW-0732">Signal</keyword>
<proteinExistence type="predicted"/>
<evidence type="ECO:0000256" key="1">
    <source>
        <dbReference type="SAM" id="SignalP"/>
    </source>
</evidence>
<evidence type="ECO:0000313" key="3">
    <source>
        <dbReference type="Proteomes" id="UP001054902"/>
    </source>
</evidence>
<evidence type="ECO:0008006" key="4">
    <source>
        <dbReference type="Google" id="ProtNLM"/>
    </source>
</evidence>
<sequence>MKLRSNFMLLASSTLFGSFSFVQCEEENVSFSLFNHSKEPVYKNSFDEKMCRDMANEKESKCVTQPDVMEKICKKSCMDKIPYYSTANVDEDEVFELEATSWNGKKIIFDQFDGFVTAVINLPLVCDGSETEVIQDFHKLTRLLPSSLQYLIFPFVSEENSCDNMAFAKQIINDHKNIHVTKPTKVNGEETAALFYYLKDAVGRKEIDERKGTVFFVSPAGNRIDMLEDKTVAKFKRYANENLKSWEL</sequence>
<feature type="chain" id="PRO_5042270515" description="Glutathione peroxidase" evidence="1">
    <location>
        <begin position="25"/>
        <end position="248"/>
    </location>
</feature>
<accession>A0AAD3CT60</accession>
<reference evidence="2 3" key="1">
    <citation type="journal article" date="2021" name="Sci. Rep.">
        <title>The genome of the diatom Chaetoceros tenuissimus carries an ancient integrated fragment of an extant virus.</title>
        <authorList>
            <person name="Hongo Y."/>
            <person name="Kimura K."/>
            <person name="Takaki Y."/>
            <person name="Yoshida Y."/>
            <person name="Baba S."/>
            <person name="Kobayashi G."/>
            <person name="Nagasaki K."/>
            <person name="Hano T."/>
            <person name="Tomaru Y."/>
        </authorList>
    </citation>
    <scope>NUCLEOTIDE SEQUENCE [LARGE SCALE GENOMIC DNA]</scope>
    <source>
        <strain evidence="2 3">NIES-3715</strain>
    </source>
</reference>
<keyword evidence="3" id="KW-1185">Reference proteome</keyword>
<gene>
    <name evidence="2" type="ORF">CTEN210_08098</name>
</gene>
<organism evidence="2 3">
    <name type="scientific">Chaetoceros tenuissimus</name>
    <dbReference type="NCBI Taxonomy" id="426638"/>
    <lineage>
        <taxon>Eukaryota</taxon>
        <taxon>Sar</taxon>
        <taxon>Stramenopiles</taxon>
        <taxon>Ochrophyta</taxon>
        <taxon>Bacillariophyta</taxon>
        <taxon>Coscinodiscophyceae</taxon>
        <taxon>Chaetocerotophycidae</taxon>
        <taxon>Chaetocerotales</taxon>
        <taxon>Chaetocerotaceae</taxon>
        <taxon>Chaetoceros</taxon>
    </lineage>
</organism>
<dbReference type="Proteomes" id="UP001054902">
    <property type="component" value="Unassembled WGS sequence"/>
</dbReference>
<dbReference type="EMBL" id="BLLK01000045">
    <property type="protein sequence ID" value="GFH51622.1"/>
    <property type="molecule type" value="Genomic_DNA"/>
</dbReference>
<dbReference type="Gene3D" id="3.40.30.10">
    <property type="entry name" value="Glutaredoxin"/>
    <property type="match status" value="1"/>
</dbReference>
<dbReference type="AlphaFoldDB" id="A0AAD3CT60"/>
<comment type="caution">
    <text evidence="2">The sequence shown here is derived from an EMBL/GenBank/DDBJ whole genome shotgun (WGS) entry which is preliminary data.</text>
</comment>